<geneLocation type="plasmid" evidence="2">
    <name>pbaa-803-a dna</name>
</geneLocation>
<evidence type="ECO:0000313" key="1">
    <source>
        <dbReference type="EMBL" id="BBI65781.1"/>
    </source>
</evidence>
<evidence type="ECO:0000313" key="2">
    <source>
        <dbReference type="Proteomes" id="UP000320231"/>
    </source>
</evidence>
<keyword evidence="1" id="KW-0614">Plasmid</keyword>
<protein>
    <submittedName>
        <fullName evidence="1">Uncharacterized protein</fullName>
    </submittedName>
</protein>
<gene>
    <name evidence="1" type="ORF">HSBAA_PA_3840</name>
</gene>
<organism evidence="1 2">
    <name type="scientific">Vreelandella sulfidaeris</name>
    <dbReference type="NCBI Taxonomy" id="115553"/>
    <lineage>
        <taxon>Bacteria</taxon>
        <taxon>Pseudomonadati</taxon>
        <taxon>Pseudomonadota</taxon>
        <taxon>Gammaproteobacteria</taxon>
        <taxon>Oceanospirillales</taxon>
        <taxon>Halomonadaceae</taxon>
        <taxon>Vreelandella</taxon>
    </lineage>
</organism>
<reference evidence="1 2" key="1">
    <citation type="journal article" date="2019" name="Microbiol. Resour. Announc.">
        <title>Complete Genome Sequence of Halomonas sulfidaeris Strain Esulfide1 Isolated from a Metal Sulfide Rock at a Depth of 2,200 Meters, Obtained Using Nanopore Sequencing.</title>
        <authorList>
            <person name="Saito M."/>
            <person name="Nishigata A."/>
            <person name="Galipon J."/>
            <person name="Arakawa K."/>
        </authorList>
    </citation>
    <scope>NUCLEOTIDE SEQUENCE [LARGE SCALE GENOMIC DNA]</scope>
    <source>
        <strain evidence="1 2">ATCC BAA-803</strain>
        <plasmid evidence="2">pbaa-803-a dna</plasmid>
    </source>
</reference>
<dbReference type="KEGG" id="hsr:HSBAA_PA_3840"/>
<proteinExistence type="predicted"/>
<dbReference type="AlphaFoldDB" id="A0A455UMB4"/>
<dbReference type="Proteomes" id="UP000320231">
    <property type="component" value="Plasmid pBAA-803-A"/>
</dbReference>
<sequence length="88" mass="10001">MQQTPPPTDKMKALAMRLADENEVTLNGELTSFRECKTFIDKYMQIQAPTARMIAAAESAAKRYKVTLPEAARTSIQECRVFLNEHPR</sequence>
<dbReference type="EMBL" id="AP019515">
    <property type="protein sequence ID" value="BBI65781.1"/>
    <property type="molecule type" value="Genomic_DNA"/>
</dbReference>
<accession>A0A455UMB4</accession>
<name>A0A455UMB4_9GAMM</name>